<name>A0ABR1I8X4_9HYPO</name>
<comment type="caution">
    <text evidence="1">The sequence shown here is derived from an EMBL/GenBank/DDBJ whole genome shotgun (WGS) entry which is preliminary data.</text>
</comment>
<protein>
    <submittedName>
        <fullName evidence="1">Uncharacterized protein</fullName>
    </submittedName>
</protein>
<accession>A0ABR1I8X4</accession>
<dbReference type="Proteomes" id="UP001498421">
    <property type="component" value="Unassembled WGS sequence"/>
</dbReference>
<dbReference type="EMBL" id="JAZAVK010000030">
    <property type="protein sequence ID" value="KAK7429352.1"/>
    <property type="molecule type" value="Genomic_DNA"/>
</dbReference>
<organism evidence="1 2">
    <name type="scientific">Neonectria magnoliae</name>
    <dbReference type="NCBI Taxonomy" id="2732573"/>
    <lineage>
        <taxon>Eukaryota</taxon>
        <taxon>Fungi</taxon>
        <taxon>Dikarya</taxon>
        <taxon>Ascomycota</taxon>
        <taxon>Pezizomycotina</taxon>
        <taxon>Sordariomycetes</taxon>
        <taxon>Hypocreomycetidae</taxon>
        <taxon>Hypocreales</taxon>
        <taxon>Nectriaceae</taxon>
        <taxon>Neonectria</taxon>
    </lineage>
</organism>
<keyword evidence="2" id="KW-1185">Reference proteome</keyword>
<evidence type="ECO:0000313" key="1">
    <source>
        <dbReference type="EMBL" id="KAK7429352.1"/>
    </source>
</evidence>
<proteinExistence type="predicted"/>
<reference evidence="1 2" key="1">
    <citation type="journal article" date="2025" name="Microbiol. Resour. Announc.">
        <title>Draft genome sequences for Neonectria magnoliae and Neonectria punicea, canker pathogens of Liriodendron tulipifera and Acer saccharum in West Virginia.</title>
        <authorList>
            <person name="Petronek H.M."/>
            <person name="Kasson M.T."/>
            <person name="Metheny A.M."/>
            <person name="Stauder C.M."/>
            <person name="Lovett B."/>
            <person name="Lynch S.C."/>
            <person name="Garnas J.R."/>
            <person name="Kasson L.R."/>
            <person name="Stajich J.E."/>
        </authorList>
    </citation>
    <scope>NUCLEOTIDE SEQUENCE [LARGE SCALE GENOMIC DNA]</scope>
    <source>
        <strain evidence="1 2">NRRL 64651</strain>
    </source>
</reference>
<evidence type="ECO:0000313" key="2">
    <source>
        <dbReference type="Proteomes" id="UP001498421"/>
    </source>
</evidence>
<sequence>MAEKDTAANCFAELRRLLDMHTDNNTLPNPDADKWITDCFVGHHLNMPTNHRDQDFHARAMFFILIMLASCPERVISLLPHPQSGEATQRYLLWLEQHPGVPEFDRRVVVQTRKWLGLEAAPREVEDGMRHLQRVVQCWGALVEGAAPYGAFGVCALFGDAGE</sequence>
<gene>
    <name evidence="1" type="ORF">QQZ08_004164</name>
</gene>